<evidence type="ECO:0000256" key="3">
    <source>
        <dbReference type="ARBA" id="ARBA00022989"/>
    </source>
</evidence>
<dbReference type="RefSeq" id="WP_202101162.1">
    <property type="nucleotide sequence ID" value="NZ_JAERTY010000001.1"/>
</dbReference>
<comment type="caution">
    <text evidence="7">The sequence shown here is derived from an EMBL/GenBank/DDBJ whole genome shotgun (WGS) entry which is preliminary data.</text>
</comment>
<reference evidence="7 8" key="1">
    <citation type="submission" date="2021-01" db="EMBL/GenBank/DDBJ databases">
        <title>C459-1 draft genome sequence.</title>
        <authorList>
            <person name="Zhang X.-F."/>
        </authorList>
    </citation>
    <scope>NUCLEOTIDE SEQUENCE [LARGE SCALE GENOMIC DNA]</scope>
    <source>
        <strain evidence="8">C459-1</strain>
    </source>
</reference>
<dbReference type="InterPro" id="IPR051533">
    <property type="entry name" value="WaaL-like"/>
</dbReference>
<evidence type="ECO:0000256" key="2">
    <source>
        <dbReference type="ARBA" id="ARBA00022692"/>
    </source>
</evidence>
<keyword evidence="3 5" id="KW-1133">Transmembrane helix</keyword>
<keyword evidence="7" id="KW-0436">Ligase</keyword>
<evidence type="ECO:0000256" key="5">
    <source>
        <dbReference type="SAM" id="Phobius"/>
    </source>
</evidence>
<dbReference type="PANTHER" id="PTHR37422:SF13">
    <property type="entry name" value="LIPOPOLYSACCHARIDE BIOSYNTHESIS PROTEIN PA4999-RELATED"/>
    <property type="match status" value="1"/>
</dbReference>
<feature type="transmembrane region" description="Helical" evidence="5">
    <location>
        <begin position="86"/>
        <end position="111"/>
    </location>
</feature>
<dbReference type="InterPro" id="IPR007016">
    <property type="entry name" value="O-antigen_ligase-rel_domated"/>
</dbReference>
<dbReference type="PANTHER" id="PTHR37422">
    <property type="entry name" value="TEICHURONIC ACID BIOSYNTHESIS PROTEIN TUAE"/>
    <property type="match status" value="1"/>
</dbReference>
<accession>A0ABS1QY57</accession>
<gene>
    <name evidence="7" type="ORF">JKG61_01150</name>
</gene>
<dbReference type="Proteomes" id="UP000625283">
    <property type="component" value="Unassembled WGS sequence"/>
</dbReference>
<evidence type="ECO:0000313" key="7">
    <source>
        <dbReference type="EMBL" id="MBL1407348.1"/>
    </source>
</evidence>
<name>A0ABS1QY57_9SPHI</name>
<dbReference type="Pfam" id="PF04932">
    <property type="entry name" value="Wzy_C"/>
    <property type="match status" value="1"/>
</dbReference>
<proteinExistence type="predicted"/>
<organism evidence="7 8">
    <name type="scientific">Sphingobacterium faecale</name>
    <dbReference type="NCBI Taxonomy" id="2803775"/>
    <lineage>
        <taxon>Bacteria</taxon>
        <taxon>Pseudomonadati</taxon>
        <taxon>Bacteroidota</taxon>
        <taxon>Sphingobacteriia</taxon>
        <taxon>Sphingobacteriales</taxon>
        <taxon>Sphingobacteriaceae</taxon>
        <taxon>Sphingobacterium</taxon>
    </lineage>
</organism>
<evidence type="ECO:0000259" key="6">
    <source>
        <dbReference type="Pfam" id="PF04932"/>
    </source>
</evidence>
<feature type="domain" description="O-antigen ligase-related" evidence="6">
    <location>
        <begin position="12"/>
        <end position="93"/>
    </location>
</feature>
<protein>
    <submittedName>
        <fullName evidence="7">O-antigen ligase family protein</fullName>
    </submittedName>
</protein>
<sequence length="112" mass="13025">MYIFLLYYVKIDSSNGRILIWNVSSTIMKDHWMTGIGLGRFSQEHMHYQKEYLGTKVEDGEKFNRLAGDVRFAFNDFLQIFIEGGILILTMFVFIVLSIILLLIVHISGLFL</sequence>
<keyword evidence="4 5" id="KW-0472">Membrane</keyword>
<evidence type="ECO:0000313" key="8">
    <source>
        <dbReference type="Proteomes" id="UP000625283"/>
    </source>
</evidence>
<evidence type="ECO:0000256" key="1">
    <source>
        <dbReference type="ARBA" id="ARBA00004141"/>
    </source>
</evidence>
<dbReference type="GO" id="GO:0016874">
    <property type="term" value="F:ligase activity"/>
    <property type="evidence" value="ECO:0007669"/>
    <property type="project" value="UniProtKB-KW"/>
</dbReference>
<dbReference type="EMBL" id="JAERTY010000001">
    <property type="protein sequence ID" value="MBL1407348.1"/>
    <property type="molecule type" value="Genomic_DNA"/>
</dbReference>
<comment type="subcellular location">
    <subcellularLocation>
        <location evidence="1">Membrane</location>
        <topology evidence="1">Multi-pass membrane protein</topology>
    </subcellularLocation>
</comment>
<evidence type="ECO:0000256" key="4">
    <source>
        <dbReference type="ARBA" id="ARBA00023136"/>
    </source>
</evidence>
<keyword evidence="8" id="KW-1185">Reference proteome</keyword>
<keyword evidence="2 5" id="KW-0812">Transmembrane</keyword>